<keyword evidence="5 6" id="KW-0472">Membrane</keyword>
<evidence type="ECO:0000313" key="9">
    <source>
        <dbReference type="EMBL" id="KAF9514821.1"/>
    </source>
</evidence>
<proteinExistence type="inferred from homology"/>
<comment type="similarity">
    <text evidence="7">Belongs to the mitochondrial carrier (TC 2.A.29) family.</text>
</comment>
<evidence type="ECO:0000256" key="4">
    <source>
        <dbReference type="ARBA" id="ARBA00022989"/>
    </source>
</evidence>
<dbReference type="PROSITE" id="PS50920">
    <property type="entry name" value="SOLCAR"/>
    <property type="match status" value="1"/>
</dbReference>
<protein>
    <recommendedName>
        <fullName evidence="11">Mitochondrial carrier</fullName>
    </recommendedName>
</protein>
<feature type="repeat" description="Solcar" evidence="6">
    <location>
        <begin position="126"/>
        <end position="211"/>
    </location>
</feature>
<dbReference type="InterPro" id="IPR023395">
    <property type="entry name" value="MCP_dom_sf"/>
</dbReference>
<dbReference type="SUPFAM" id="SSF103506">
    <property type="entry name" value="Mitochondrial carrier"/>
    <property type="match status" value="1"/>
</dbReference>
<evidence type="ECO:0000256" key="1">
    <source>
        <dbReference type="ARBA" id="ARBA00004141"/>
    </source>
</evidence>
<keyword evidence="10" id="KW-1185">Reference proteome</keyword>
<keyword evidence="7" id="KW-0813">Transport</keyword>
<keyword evidence="3" id="KW-0677">Repeat</keyword>
<gene>
    <name evidence="9" type="ORF">BS47DRAFT_832732</name>
</gene>
<keyword evidence="2 6" id="KW-0812">Transmembrane</keyword>
<dbReference type="InterPro" id="IPR018108">
    <property type="entry name" value="MCP_transmembrane"/>
</dbReference>
<evidence type="ECO:0000313" key="10">
    <source>
        <dbReference type="Proteomes" id="UP000886523"/>
    </source>
</evidence>
<accession>A0A9P6DU03</accession>
<evidence type="ECO:0000256" key="5">
    <source>
        <dbReference type="ARBA" id="ARBA00023136"/>
    </source>
</evidence>
<comment type="caution">
    <text evidence="9">The sequence shown here is derived from an EMBL/GenBank/DDBJ whole genome shotgun (WGS) entry which is preliminary data.</text>
</comment>
<dbReference type="PANTHER" id="PTHR24089">
    <property type="entry name" value="SOLUTE CARRIER FAMILY 25"/>
    <property type="match status" value="1"/>
</dbReference>
<dbReference type="OrthoDB" id="77989at2759"/>
<feature type="compositionally biased region" description="Polar residues" evidence="8">
    <location>
        <begin position="21"/>
        <end position="40"/>
    </location>
</feature>
<comment type="subcellular location">
    <subcellularLocation>
        <location evidence="1">Membrane</location>
        <topology evidence="1">Multi-pass membrane protein</topology>
    </subcellularLocation>
</comment>
<reference evidence="9" key="1">
    <citation type="journal article" date="2020" name="Nat. Commun.">
        <title>Large-scale genome sequencing of mycorrhizal fungi provides insights into the early evolution of symbiotic traits.</title>
        <authorList>
            <person name="Miyauchi S."/>
            <person name="Kiss E."/>
            <person name="Kuo A."/>
            <person name="Drula E."/>
            <person name="Kohler A."/>
            <person name="Sanchez-Garcia M."/>
            <person name="Morin E."/>
            <person name="Andreopoulos B."/>
            <person name="Barry K.W."/>
            <person name="Bonito G."/>
            <person name="Buee M."/>
            <person name="Carver A."/>
            <person name="Chen C."/>
            <person name="Cichocki N."/>
            <person name="Clum A."/>
            <person name="Culley D."/>
            <person name="Crous P.W."/>
            <person name="Fauchery L."/>
            <person name="Girlanda M."/>
            <person name="Hayes R.D."/>
            <person name="Keri Z."/>
            <person name="LaButti K."/>
            <person name="Lipzen A."/>
            <person name="Lombard V."/>
            <person name="Magnuson J."/>
            <person name="Maillard F."/>
            <person name="Murat C."/>
            <person name="Nolan M."/>
            <person name="Ohm R.A."/>
            <person name="Pangilinan J."/>
            <person name="Pereira M.F."/>
            <person name="Perotto S."/>
            <person name="Peter M."/>
            <person name="Pfister S."/>
            <person name="Riley R."/>
            <person name="Sitrit Y."/>
            <person name="Stielow J.B."/>
            <person name="Szollosi G."/>
            <person name="Zifcakova L."/>
            <person name="Stursova M."/>
            <person name="Spatafora J.W."/>
            <person name="Tedersoo L."/>
            <person name="Vaario L.M."/>
            <person name="Yamada A."/>
            <person name="Yan M."/>
            <person name="Wang P."/>
            <person name="Xu J."/>
            <person name="Bruns T."/>
            <person name="Baldrian P."/>
            <person name="Vilgalys R."/>
            <person name="Dunand C."/>
            <person name="Henrissat B."/>
            <person name="Grigoriev I.V."/>
            <person name="Hibbett D."/>
            <person name="Nagy L.G."/>
            <person name="Martin F.M."/>
        </authorList>
    </citation>
    <scope>NUCLEOTIDE SEQUENCE</scope>
    <source>
        <strain evidence="9">UP504</strain>
    </source>
</reference>
<feature type="region of interest" description="Disordered" evidence="8">
    <location>
        <begin position="20"/>
        <end position="45"/>
    </location>
</feature>
<evidence type="ECO:0000256" key="2">
    <source>
        <dbReference type="ARBA" id="ARBA00022692"/>
    </source>
</evidence>
<dbReference type="AlphaFoldDB" id="A0A9P6DU03"/>
<dbReference type="EMBL" id="MU128956">
    <property type="protein sequence ID" value="KAF9514821.1"/>
    <property type="molecule type" value="Genomic_DNA"/>
</dbReference>
<dbReference type="GO" id="GO:0016020">
    <property type="term" value="C:membrane"/>
    <property type="evidence" value="ECO:0007669"/>
    <property type="project" value="UniProtKB-SubCell"/>
</dbReference>
<evidence type="ECO:0000256" key="8">
    <source>
        <dbReference type="SAM" id="MobiDB-lite"/>
    </source>
</evidence>
<evidence type="ECO:0000256" key="6">
    <source>
        <dbReference type="PROSITE-ProRule" id="PRU00282"/>
    </source>
</evidence>
<evidence type="ECO:0000256" key="3">
    <source>
        <dbReference type="ARBA" id="ARBA00022737"/>
    </source>
</evidence>
<name>A0A9P6DU03_9AGAM</name>
<sequence>MSESSAESYFHDPAREAFASNRFQEQSTQQSEAANEQGLSTPDDVSRPAYVIPVGPIDGVWSMIKRIKEWRHEGWLALWKAQLTSTVIEAITPQLQAAIQSLLTSIFALNAPLMVYPTPPSQTTTSHLMISATSHAIAGFILSPLDLVRTRLIVQTSDPLHRPYSGPISVLRSVINDEGGVSSMYLDSNLLIPAILDNTIRPFLSLATPIFIYRTFGIAEDTHPTTYAFAQLFFASASLLVTLPIETIRRRMQVQTRNGAPPLRACIQLRPTPYSSVVDTCWKILTEERSTFVGTRRTSRKRSRSFKGKERAEDVVVKDINGDSWFASSGIAQFYRGFYMGLTANAVFILANIGGVTGEDSGSGWTEL</sequence>
<dbReference type="Pfam" id="PF00153">
    <property type="entry name" value="Mito_carr"/>
    <property type="match status" value="1"/>
</dbReference>
<dbReference type="Gene3D" id="1.50.40.10">
    <property type="entry name" value="Mitochondrial carrier domain"/>
    <property type="match status" value="1"/>
</dbReference>
<evidence type="ECO:0000256" key="7">
    <source>
        <dbReference type="RuleBase" id="RU000488"/>
    </source>
</evidence>
<organism evidence="9 10">
    <name type="scientific">Hydnum rufescens UP504</name>
    <dbReference type="NCBI Taxonomy" id="1448309"/>
    <lineage>
        <taxon>Eukaryota</taxon>
        <taxon>Fungi</taxon>
        <taxon>Dikarya</taxon>
        <taxon>Basidiomycota</taxon>
        <taxon>Agaricomycotina</taxon>
        <taxon>Agaricomycetes</taxon>
        <taxon>Cantharellales</taxon>
        <taxon>Hydnaceae</taxon>
        <taxon>Hydnum</taxon>
    </lineage>
</organism>
<keyword evidence="4" id="KW-1133">Transmembrane helix</keyword>
<evidence type="ECO:0008006" key="11">
    <source>
        <dbReference type="Google" id="ProtNLM"/>
    </source>
</evidence>
<dbReference type="Proteomes" id="UP000886523">
    <property type="component" value="Unassembled WGS sequence"/>
</dbReference>